<evidence type="ECO:0000313" key="2">
    <source>
        <dbReference type="Proteomes" id="UP000694287"/>
    </source>
</evidence>
<keyword evidence="2" id="KW-1185">Reference proteome</keyword>
<comment type="caution">
    <text evidence="1">The sequence shown here is derived from an EMBL/GenBank/DDBJ whole genome shotgun (WGS) entry which is preliminary data.</text>
</comment>
<dbReference type="EMBL" id="JADQDK010000001">
    <property type="protein sequence ID" value="MBW0134384.1"/>
    <property type="molecule type" value="Genomic_DNA"/>
</dbReference>
<sequence length="65" mass="7010">MDTCPLCALPHTPGDLTWSSQHEPDGTVVWICPTCTRAQLWLIEAGMTIATPRAPAAPEPVRRAA</sequence>
<accession>A0ABS6URK4</accession>
<organism evidence="1 2">
    <name type="scientific">Pseudonocardia abyssalis</name>
    <dbReference type="NCBI Taxonomy" id="2792008"/>
    <lineage>
        <taxon>Bacteria</taxon>
        <taxon>Bacillati</taxon>
        <taxon>Actinomycetota</taxon>
        <taxon>Actinomycetes</taxon>
        <taxon>Pseudonocardiales</taxon>
        <taxon>Pseudonocardiaceae</taxon>
        <taxon>Pseudonocardia</taxon>
    </lineage>
</organism>
<evidence type="ECO:0000313" key="1">
    <source>
        <dbReference type="EMBL" id="MBW0134384.1"/>
    </source>
</evidence>
<proteinExistence type="predicted"/>
<dbReference type="RefSeq" id="WP_218605852.1">
    <property type="nucleotide sequence ID" value="NZ_JADQDJ010000442.1"/>
</dbReference>
<reference evidence="1 2" key="1">
    <citation type="submission" date="2020-11" db="EMBL/GenBank/DDBJ databases">
        <title>Pseudonocardia abyssalis sp. nov. and Pseudonocardia oceani sp. nov., description and phylogenomic analysis of two novel actinomycetes isolated from the deep Southern Ocean.</title>
        <authorList>
            <person name="Parra J."/>
        </authorList>
    </citation>
    <scope>NUCLEOTIDE SEQUENCE [LARGE SCALE GENOMIC DNA]</scope>
    <source>
        <strain evidence="1 2">KRD-168</strain>
    </source>
</reference>
<name>A0ABS6URK4_9PSEU</name>
<dbReference type="Proteomes" id="UP000694287">
    <property type="component" value="Unassembled WGS sequence"/>
</dbReference>
<gene>
    <name evidence="1" type="ORF">I4I81_08955</name>
</gene>
<protein>
    <submittedName>
        <fullName evidence="1">Uncharacterized protein</fullName>
    </submittedName>
</protein>